<comment type="subunit">
    <text evidence="4">Forms a heterotetramer with 2 subunits each of GtfA and GtfB. Part of the accessory SecA2/SecY2 protein translocation apparatus.</text>
</comment>
<dbReference type="GO" id="GO:0005886">
    <property type="term" value="C:plasma membrane"/>
    <property type="evidence" value="ECO:0007669"/>
    <property type="project" value="UniProtKB-SubCell"/>
</dbReference>
<evidence type="ECO:0000256" key="2">
    <source>
        <dbReference type="ARBA" id="ARBA00022475"/>
    </source>
</evidence>
<comment type="similarity">
    <text evidence="4">Belongs to the GtfB family.</text>
</comment>
<evidence type="ECO:0000256" key="1">
    <source>
        <dbReference type="ARBA" id="ARBA00004922"/>
    </source>
</evidence>
<name>A0A2T4PZY3_STAWA</name>
<gene>
    <name evidence="4 5" type="primary">gtfB</name>
    <name evidence="5" type="ORF">BU085_07640</name>
</gene>
<dbReference type="RefSeq" id="WP_107532591.1">
    <property type="nucleotide sequence ID" value="NZ_PZEV01000022.1"/>
</dbReference>
<dbReference type="HAMAP" id="MF_01473">
    <property type="entry name" value="GtfB"/>
    <property type="match status" value="1"/>
</dbReference>
<evidence type="ECO:0000313" key="5">
    <source>
        <dbReference type="EMBL" id="PTI50799.1"/>
    </source>
</evidence>
<reference evidence="5 6" key="1">
    <citation type="journal article" date="2016" name="Front. Microbiol.">
        <title>Comprehensive Phylogenetic Analysis of Bovine Non-aureus Staphylococci Species Based on Whole-Genome Sequencing.</title>
        <authorList>
            <person name="Naushad S."/>
            <person name="Barkema H.W."/>
            <person name="Luby C."/>
            <person name="Condas L.A."/>
            <person name="Nobrega D.B."/>
            <person name="Carson D.A."/>
            <person name="De Buck J."/>
        </authorList>
    </citation>
    <scope>NUCLEOTIDE SEQUENCE [LARGE SCALE GENOMIC DNA]</scope>
    <source>
        <strain evidence="5 6">SNUC 2993</strain>
    </source>
</reference>
<dbReference type="NCBIfam" id="TIGR02919">
    <property type="entry name" value="accessory Sec system glycosylation chaperone GtfB"/>
    <property type="match status" value="1"/>
</dbReference>
<comment type="caution">
    <text evidence="5">The sequence shown here is derived from an EMBL/GenBank/DDBJ whole genome shotgun (WGS) entry which is preliminary data.</text>
</comment>
<dbReference type="Proteomes" id="UP000240717">
    <property type="component" value="Unassembled WGS sequence"/>
</dbReference>
<keyword evidence="2 4" id="KW-1003">Cell membrane</keyword>
<dbReference type="GO" id="GO:0031647">
    <property type="term" value="P:regulation of protein stability"/>
    <property type="evidence" value="ECO:0007669"/>
    <property type="project" value="UniProtKB-UniRule"/>
</dbReference>
<evidence type="ECO:0000256" key="3">
    <source>
        <dbReference type="ARBA" id="ARBA00023136"/>
    </source>
</evidence>
<dbReference type="UniPathway" id="UPA00378"/>
<dbReference type="AlphaFoldDB" id="A0A2T4PZY3"/>
<dbReference type="EMBL" id="PZEV01000022">
    <property type="protein sequence ID" value="PTI50799.1"/>
    <property type="molecule type" value="Genomic_DNA"/>
</dbReference>
<evidence type="ECO:0000313" key="6">
    <source>
        <dbReference type="Proteomes" id="UP000240717"/>
    </source>
</evidence>
<accession>A0A2T4PZY3</accession>
<dbReference type="InterPro" id="IPR014268">
    <property type="entry name" value="GtfB"/>
</dbReference>
<dbReference type="STRING" id="1194526.A284_00665"/>
<comment type="subcellular location">
    <subcellularLocation>
        <location evidence="4">Cell membrane</location>
        <topology evidence="4">Peripheral membrane protein</topology>
    </subcellularLocation>
</comment>
<evidence type="ECO:0000256" key="4">
    <source>
        <dbReference type="HAMAP-Rule" id="MF_01473"/>
    </source>
</evidence>
<organism evidence="5 6">
    <name type="scientific">Staphylococcus warneri</name>
    <dbReference type="NCBI Taxonomy" id="1292"/>
    <lineage>
        <taxon>Bacteria</taxon>
        <taxon>Bacillati</taxon>
        <taxon>Bacillota</taxon>
        <taxon>Bacilli</taxon>
        <taxon>Bacillales</taxon>
        <taxon>Staphylococcaceae</taxon>
        <taxon>Staphylococcus</taxon>
    </lineage>
</organism>
<protein>
    <recommendedName>
        <fullName evidence="4">UDP-N-acetylglucosamine--peptide N-acetylglucosaminyltransferase stabilizing protein GtfB</fullName>
    </recommendedName>
    <alternativeName>
        <fullName evidence="4">Glycosyltransferase stabilizing protein GtfB</fullName>
    </alternativeName>
</protein>
<comment type="function">
    <text evidence="4">Required for polymorphic O-glycosylation of the serine-rich repeat protein in this bacteria. A stabilizing protein that is part of the accessory SecA2/SecY2 system specifically required to export serine-rich repeat cell wall proteins usually encoded upstream in the same operon. The GtfA-GtfB complex adds GlcNAc from UDP-GlcNAc to the substrate protein, attaching the first sugar residue. Stabilizes the glycosylation activity of GtfA. Has no N-acetylglucosaminyl transferase activity on its own.</text>
</comment>
<keyword evidence="3 4" id="KW-0472">Membrane</keyword>
<sequence length="446" mass="52094">MINLFEYYNQPTQLLHQTLEQAYYHNFSICIEDDGFLPDEVTSPYQFFAANLLHDDDQPKFFNAIDVPPFWEISGDGQSAQIKDMGHIKGEIRYRPHYKTRIVSHVRWFDDKGRLRSEDHYSKHGFKFAETIYDLAGKAILKKYVTREGKEVIYENYVTGDYVLDWQGQSYFFPSKVVFITFYLQQIQVDLSEIIINSLSTPFLVLHHMNTEGKGLLFWQESSNGHVPGNMCSLLDGTLQRQFSVMIPDYREYHTVVAQLNSEQASHVYQAGYLYDFDKSNQYSNHALILTNSDEIPQLEHIIVAHPNMQFHIAALTEMSSKLMAYDQHQHVHLYPAATKDIFAELYQRCDIYLDINQGNEIENAVARAFHHQHIILAWDEVAHQRPFTAPENTFTLEQLNQLNQVLHDITTNHQQFNLHRTYQARHANQLTIDTFVSVMQQALYE</sequence>
<proteinExistence type="inferred from homology"/>
<comment type="pathway">
    <text evidence="1 4">Protein modification; protein glycosylation.</text>
</comment>
<dbReference type="GO" id="GO:0017122">
    <property type="term" value="C:protein N-acetylglucosaminyltransferase complex"/>
    <property type="evidence" value="ECO:0007669"/>
    <property type="project" value="UniProtKB-UniRule"/>
</dbReference>